<feature type="domain" description="Ppx/GppA phosphatase C-terminal" evidence="4">
    <location>
        <begin position="338"/>
        <end position="508"/>
    </location>
</feature>
<evidence type="ECO:0000313" key="5">
    <source>
        <dbReference type="EMBL" id="KGF97403.1"/>
    </source>
</evidence>
<dbReference type="Gene3D" id="3.30.420.150">
    <property type="entry name" value="Exopolyphosphatase. Domain 2"/>
    <property type="match status" value="1"/>
</dbReference>
<organism evidence="5 6">
    <name type="scientific">Prochlorococcus marinus str. MIT 9302</name>
    <dbReference type="NCBI Taxonomy" id="74545"/>
    <lineage>
        <taxon>Bacteria</taxon>
        <taxon>Bacillati</taxon>
        <taxon>Cyanobacteriota</taxon>
        <taxon>Cyanophyceae</taxon>
        <taxon>Synechococcales</taxon>
        <taxon>Prochlorococcaceae</taxon>
        <taxon>Prochlorococcus</taxon>
    </lineage>
</organism>
<dbReference type="InterPro" id="IPR030673">
    <property type="entry name" value="PyroPPase_GppA_Ppx"/>
</dbReference>
<evidence type="ECO:0000313" key="6">
    <source>
        <dbReference type="Proteomes" id="UP000030445"/>
    </source>
</evidence>
<evidence type="ECO:0000256" key="1">
    <source>
        <dbReference type="ARBA" id="ARBA00007125"/>
    </source>
</evidence>
<dbReference type="AlphaFoldDB" id="A0A0A2AAE8"/>
<dbReference type="RefSeq" id="WP_032526763.1">
    <property type="nucleotide sequence ID" value="NZ_CP138951.1"/>
</dbReference>
<proteinExistence type="inferred from homology"/>
<dbReference type="EC" id="3.6.1.11" evidence="5"/>
<dbReference type="Pfam" id="PF21447">
    <property type="entry name" value="Ppx-GppA_III"/>
    <property type="match status" value="1"/>
</dbReference>
<dbReference type="Proteomes" id="UP000030445">
    <property type="component" value="Unassembled WGS sequence"/>
</dbReference>
<keyword evidence="2 5" id="KW-0378">Hydrolase</keyword>
<sequence length="531" mass="60063">MIKKKDSRYFQEKQTLVASIDIGTNSTHLLVAEINQDLKSFSIKFTDKSTTRLGERDEEGNLTEESIQRALVTLKRFKEYCKSNGVNQIVTAATSAVREAPNGQDFVRRVLDETDIKIELISGSEEARLIYLGVLSGMAFEDQSYVIIDIGGGSTELILADKRDAIALTSAKVGAVRLKNDFLNKDPINIERSNFLTTFIQGSLEPSVRKIKSRSNGNKPLSMIATSGTATSLGNLILDDLGESKQKMHGYKFNRENLQNVLGKLIKMPVSQIKKIPSLSERRAEIIIPGALILNTSMEMLNFNELTISERSLREGLVVDWMLRKGIIKNELNIQSNIRKTTVVHQASKFGVDKKRSEKVIDIAFQIYDQTKNILHTDNDSKAKEFLWAASNLYNCGKYVNIGSYHKHSWYLIKNCELLGYSEAETNIIASIARYHRKTLPKKRHESWQNLISKEDKTLVLEMSLILRLAASLDQRPDKVISSVQIKLQGNIIKFELVPLNRNHDLLLEKWNLRLCGNVIKDLKNLDLKVI</sequence>
<dbReference type="PIRSF" id="PIRSF001267">
    <property type="entry name" value="Pyrophosphatase_GppA_Ppx"/>
    <property type="match status" value="1"/>
</dbReference>
<evidence type="ECO:0000256" key="2">
    <source>
        <dbReference type="ARBA" id="ARBA00022801"/>
    </source>
</evidence>
<protein>
    <submittedName>
        <fullName evidence="5">Exopolyphosphatasee</fullName>
        <ecNumber evidence="5">3.6.1.11</ecNumber>
    </submittedName>
</protein>
<evidence type="ECO:0000259" key="4">
    <source>
        <dbReference type="Pfam" id="PF21447"/>
    </source>
</evidence>
<evidence type="ECO:0000259" key="3">
    <source>
        <dbReference type="Pfam" id="PF02541"/>
    </source>
</evidence>
<name>A0A0A2AAE8_PROMR</name>
<dbReference type="eggNOG" id="COG0248">
    <property type="taxonomic scope" value="Bacteria"/>
</dbReference>
<dbReference type="CDD" id="cd24054">
    <property type="entry name" value="ASKHA_NBD_AaPPX-GppA_MtPPX2-like"/>
    <property type="match status" value="1"/>
</dbReference>
<comment type="caution">
    <text evidence="5">The sequence shown here is derived from an EMBL/GenBank/DDBJ whole genome shotgun (WGS) entry which is preliminary data.</text>
</comment>
<accession>A0A0A2AAE8</accession>
<dbReference type="InterPro" id="IPR048950">
    <property type="entry name" value="Ppx_GppA_C"/>
</dbReference>
<dbReference type="OrthoDB" id="9807195at2"/>
<dbReference type="Pfam" id="PF02541">
    <property type="entry name" value="Ppx-GppA"/>
    <property type="match status" value="1"/>
</dbReference>
<gene>
    <name evidence="5" type="ORF">EU96_1115</name>
</gene>
<dbReference type="GO" id="GO:0004309">
    <property type="term" value="F:exopolyphosphatase activity"/>
    <property type="evidence" value="ECO:0007669"/>
    <property type="project" value="UniProtKB-EC"/>
</dbReference>
<dbReference type="Gene3D" id="3.30.420.40">
    <property type="match status" value="1"/>
</dbReference>
<dbReference type="InterPro" id="IPR050273">
    <property type="entry name" value="GppA/Ppx_hydrolase"/>
</dbReference>
<dbReference type="PANTHER" id="PTHR30005">
    <property type="entry name" value="EXOPOLYPHOSPHATASE"/>
    <property type="match status" value="1"/>
</dbReference>
<dbReference type="SUPFAM" id="SSF53067">
    <property type="entry name" value="Actin-like ATPase domain"/>
    <property type="match status" value="2"/>
</dbReference>
<dbReference type="Gene3D" id="1.10.3210.10">
    <property type="entry name" value="Hypothetical protein af1432"/>
    <property type="match status" value="1"/>
</dbReference>
<dbReference type="EMBL" id="JNAM01000010">
    <property type="protein sequence ID" value="KGF97403.1"/>
    <property type="molecule type" value="Genomic_DNA"/>
</dbReference>
<dbReference type="STRING" id="74545.EU96_1115"/>
<dbReference type="SUPFAM" id="SSF109604">
    <property type="entry name" value="HD-domain/PDEase-like"/>
    <property type="match status" value="1"/>
</dbReference>
<dbReference type="InterPro" id="IPR043129">
    <property type="entry name" value="ATPase_NBD"/>
</dbReference>
<feature type="domain" description="Ppx/GppA phosphatase N-terminal" evidence="3">
    <location>
        <begin position="32"/>
        <end position="324"/>
    </location>
</feature>
<reference evidence="6" key="1">
    <citation type="journal article" date="2014" name="Sci. Data">
        <title>Genomes of diverse isolates of the marine cyanobacterium Prochlorococcus.</title>
        <authorList>
            <person name="Biller S."/>
            <person name="Berube P."/>
            <person name="Thompson J."/>
            <person name="Kelly L."/>
            <person name="Roggensack S."/>
            <person name="Awad L."/>
            <person name="Roache-Johnson K."/>
            <person name="Ding H."/>
            <person name="Giovannoni S.J."/>
            <person name="Moore L.R."/>
            <person name="Chisholm S.W."/>
        </authorList>
    </citation>
    <scope>NUCLEOTIDE SEQUENCE [LARGE SCALE GENOMIC DNA]</scope>
    <source>
        <strain evidence="6">MIT 9302</strain>
    </source>
</reference>
<dbReference type="InterPro" id="IPR003695">
    <property type="entry name" value="Ppx_GppA_N"/>
</dbReference>
<comment type="similarity">
    <text evidence="1">Belongs to the GppA/Ppx family.</text>
</comment>
<dbReference type="PANTHER" id="PTHR30005:SF0">
    <property type="entry name" value="RETROGRADE REGULATION PROTEIN 2"/>
    <property type="match status" value="1"/>
</dbReference>